<evidence type="ECO:0000256" key="5">
    <source>
        <dbReference type="ARBA" id="ARBA00022643"/>
    </source>
</evidence>
<reference evidence="12" key="1">
    <citation type="submission" date="2021-04" db="EMBL/GenBank/DDBJ databases">
        <authorList>
            <person name="Yoon J."/>
        </authorList>
    </citation>
    <scope>NUCLEOTIDE SEQUENCE</scope>
    <source>
        <strain evidence="12">KMU-90</strain>
    </source>
</reference>
<evidence type="ECO:0000256" key="7">
    <source>
        <dbReference type="ARBA" id="ARBA00023002"/>
    </source>
</evidence>
<evidence type="ECO:0000256" key="8">
    <source>
        <dbReference type="ARBA" id="ARBA00023004"/>
    </source>
</evidence>
<dbReference type="PRINTS" id="PR00411">
    <property type="entry name" value="PNDRDTASEI"/>
</dbReference>
<dbReference type="GO" id="GO:0046872">
    <property type="term" value="F:metal ion binding"/>
    <property type="evidence" value="ECO:0007669"/>
    <property type="project" value="UniProtKB-KW"/>
</dbReference>
<evidence type="ECO:0000313" key="13">
    <source>
        <dbReference type="Proteomes" id="UP000681356"/>
    </source>
</evidence>
<dbReference type="PANTHER" id="PTHR42917:SF2">
    <property type="entry name" value="2,4-DIENOYL-COA REDUCTASE [(2E)-ENOYL-COA-PRODUCING]"/>
    <property type="match status" value="1"/>
</dbReference>
<dbReference type="PANTHER" id="PTHR42917">
    <property type="entry name" value="2,4-DIENOYL-COA REDUCTASE"/>
    <property type="match status" value="1"/>
</dbReference>
<dbReference type="InterPro" id="IPR001155">
    <property type="entry name" value="OxRdtase_FMN_N"/>
</dbReference>
<organism evidence="12 13">
    <name type="scientific">Thetidibacter halocola</name>
    <dbReference type="NCBI Taxonomy" id="2827239"/>
    <lineage>
        <taxon>Bacteria</taxon>
        <taxon>Pseudomonadati</taxon>
        <taxon>Pseudomonadota</taxon>
        <taxon>Alphaproteobacteria</taxon>
        <taxon>Rhodobacterales</taxon>
        <taxon>Roseobacteraceae</taxon>
        <taxon>Thetidibacter</taxon>
    </lineage>
</organism>
<evidence type="ECO:0000256" key="3">
    <source>
        <dbReference type="ARBA" id="ARBA00011048"/>
    </source>
</evidence>
<sequence length="677" mass="73974">MATDPLFQPFQLRHLGIRNRMLSTAHEPAYTEDGLPKERYRLYHVEKAKGGIGMTMIGGSAVVSRDSPAVFGNILLYKDESVRWLAELAEAVHQHDTAVMIQITHLGRRNNWDIGDWLPVMAPSHTREPAHRAYAKAMEDWDIARVIRDYADAAERVQAAGLDGIEIEMYGHLIDQFWSPLTNRRDDDYGGSLENRMRFGTEVLQAIRDRVGPDFIVGARLVCDEDLARGLTAEQGTEIAQRLAQGGQVDFLNVIRGHIDRAAGLARVIPGMGAASSPHLDFAGRIRAATGLPTFHAARVQDVATARHAIESGKLDMVGMTRAHMAEPHIMAKVARGEEHRIRPCIGMGYCIDSIYAGQAACIHNAATGREATIPHVLPKAPERRKVVVVGAGPGGLEAARVAGERGHAVTVFEAAPRAGGQVLLAGAVPRRREILGLIDWRLDECARHGVTFHYDSWAESDDVLAENPDIVVIATGGMPDPDFLLSGADLAVSSWDILSGAIKPGREVILFDDSAGHAGLTCAEALAGQGARLDYVTPERALGPLVGDTSFPPYAAMLNRAEARITLNLRLERVERAGNRVRAVFQDDYTRQEVTREADQVVWEAGVQPLDDLYHALKPLSRNLGEVDQRALVAHAPQDVTRNPEGRFTLFRIGDAVASRNIHAAIYDAVRLLKDA</sequence>
<keyword evidence="8" id="KW-0408">Iron</keyword>
<dbReference type="InterPro" id="IPR023753">
    <property type="entry name" value="FAD/NAD-binding_dom"/>
</dbReference>
<evidence type="ECO:0000313" key="12">
    <source>
        <dbReference type="EMBL" id="MBS0125276.1"/>
    </source>
</evidence>
<protein>
    <submittedName>
        <fullName evidence="12">NADH:flavin oxidoreductase</fullName>
    </submittedName>
</protein>
<dbReference type="CDD" id="cd04734">
    <property type="entry name" value="OYE_like_3_FMN"/>
    <property type="match status" value="1"/>
</dbReference>
<dbReference type="GO" id="GO:0010181">
    <property type="term" value="F:FMN binding"/>
    <property type="evidence" value="ECO:0007669"/>
    <property type="project" value="InterPro"/>
</dbReference>
<dbReference type="EMBL" id="JAGTUU010000005">
    <property type="protein sequence ID" value="MBS0125276.1"/>
    <property type="molecule type" value="Genomic_DNA"/>
</dbReference>
<evidence type="ECO:0000256" key="9">
    <source>
        <dbReference type="ARBA" id="ARBA00023014"/>
    </source>
</evidence>
<dbReference type="Gene3D" id="3.40.50.720">
    <property type="entry name" value="NAD(P)-binding Rossmann-like Domain"/>
    <property type="match status" value="1"/>
</dbReference>
<evidence type="ECO:0000256" key="1">
    <source>
        <dbReference type="ARBA" id="ARBA00001917"/>
    </source>
</evidence>
<evidence type="ECO:0000259" key="10">
    <source>
        <dbReference type="Pfam" id="PF00724"/>
    </source>
</evidence>
<evidence type="ECO:0000256" key="6">
    <source>
        <dbReference type="ARBA" id="ARBA00022723"/>
    </source>
</evidence>
<name>A0A8J7WH78_9RHOB</name>
<dbReference type="Gene3D" id="3.20.20.70">
    <property type="entry name" value="Aldolase class I"/>
    <property type="match status" value="1"/>
</dbReference>
<comment type="similarity">
    <text evidence="3">In the N-terminal section; belongs to the NADH:flavin oxidoreductase/NADH oxidase family.</text>
</comment>
<dbReference type="InterPro" id="IPR013785">
    <property type="entry name" value="Aldolase_TIM"/>
</dbReference>
<comment type="cofactor">
    <cofactor evidence="2">
        <name>[4Fe-4S] cluster</name>
        <dbReference type="ChEBI" id="CHEBI:49883"/>
    </cofactor>
</comment>
<comment type="caution">
    <text evidence="12">The sequence shown here is derived from an EMBL/GenBank/DDBJ whole genome shotgun (WGS) entry which is preliminary data.</text>
</comment>
<keyword evidence="6" id="KW-0479">Metal-binding</keyword>
<accession>A0A8J7WH78</accession>
<keyword evidence="7" id="KW-0560">Oxidoreductase</keyword>
<dbReference type="AlphaFoldDB" id="A0A8J7WH78"/>
<keyword evidence="5" id="KW-0288">FMN</keyword>
<dbReference type="GO" id="GO:0051536">
    <property type="term" value="F:iron-sulfur cluster binding"/>
    <property type="evidence" value="ECO:0007669"/>
    <property type="project" value="UniProtKB-KW"/>
</dbReference>
<proteinExistence type="inferred from homology"/>
<dbReference type="InterPro" id="IPR051793">
    <property type="entry name" value="NADH:flavin_oxidoreductase"/>
</dbReference>
<keyword evidence="9" id="KW-0411">Iron-sulfur</keyword>
<evidence type="ECO:0000256" key="4">
    <source>
        <dbReference type="ARBA" id="ARBA00022630"/>
    </source>
</evidence>
<dbReference type="SUPFAM" id="SSF51395">
    <property type="entry name" value="FMN-linked oxidoreductases"/>
    <property type="match status" value="1"/>
</dbReference>
<evidence type="ECO:0000256" key="2">
    <source>
        <dbReference type="ARBA" id="ARBA00001966"/>
    </source>
</evidence>
<keyword evidence="4" id="KW-0285">Flavoprotein</keyword>
<dbReference type="Gene3D" id="3.50.50.60">
    <property type="entry name" value="FAD/NAD(P)-binding domain"/>
    <property type="match status" value="1"/>
</dbReference>
<dbReference type="GO" id="GO:0016491">
    <property type="term" value="F:oxidoreductase activity"/>
    <property type="evidence" value="ECO:0007669"/>
    <property type="project" value="UniProtKB-KW"/>
</dbReference>
<keyword evidence="13" id="KW-1185">Reference proteome</keyword>
<gene>
    <name evidence="12" type="ORF">KB874_14385</name>
</gene>
<dbReference type="Pfam" id="PF00724">
    <property type="entry name" value="Oxidored_FMN"/>
    <property type="match status" value="1"/>
</dbReference>
<dbReference type="Proteomes" id="UP000681356">
    <property type="component" value="Unassembled WGS sequence"/>
</dbReference>
<comment type="cofactor">
    <cofactor evidence="1">
        <name>FMN</name>
        <dbReference type="ChEBI" id="CHEBI:58210"/>
    </cofactor>
</comment>
<dbReference type="SUPFAM" id="SSF51905">
    <property type="entry name" value="FAD/NAD(P)-binding domain"/>
    <property type="match status" value="1"/>
</dbReference>
<dbReference type="InterPro" id="IPR036188">
    <property type="entry name" value="FAD/NAD-bd_sf"/>
</dbReference>
<dbReference type="RefSeq" id="WP_212537228.1">
    <property type="nucleotide sequence ID" value="NZ_JAGTUU010000005.1"/>
</dbReference>
<evidence type="ECO:0000259" key="11">
    <source>
        <dbReference type="Pfam" id="PF07992"/>
    </source>
</evidence>
<feature type="domain" description="NADH:flavin oxidoreductase/NADH oxidase N-terminal" evidence="10">
    <location>
        <begin position="6"/>
        <end position="338"/>
    </location>
</feature>
<dbReference type="Pfam" id="PF07992">
    <property type="entry name" value="Pyr_redox_2"/>
    <property type="match status" value="1"/>
</dbReference>
<feature type="domain" description="FAD/NAD(P)-binding" evidence="11">
    <location>
        <begin position="386"/>
        <end position="629"/>
    </location>
</feature>